<dbReference type="GeneID" id="118501472"/>
<dbReference type="Gene3D" id="3.40.50.720">
    <property type="entry name" value="NAD(P)-binding Rossmann-like Domain"/>
    <property type="match status" value="1"/>
</dbReference>
<dbReference type="PANTHER" id="PTHR43943">
    <property type="entry name" value="DEHYDROGENASE/REDUCTASE (SDR FAMILY) MEMBER 4"/>
    <property type="match status" value="1"/>
</dbReference>
<dbReference type="InterPro" id="IPR036291">
    <property type="entry name" value="NAD(P)-bd_dom_sf"/>
</dbReference>
<dbReference type="SUPFAM" id="SSF51735">
    <property type="entry name" value="NAD(P)-binding Rossmann-fold domains"/>
    <property type="match status" value="1"/>
</dbReference>
<sequence>MKKRGSRVVILVSSVAAYIPQEVGVYTVNKTALLGLNRTLSKELAPKGIRVNCLVPGIIETDFSQVVGTGVCPVFP</sequence>
<evidence type="ECO:0000313" key="3">
    <source>
        <dbReference type="RefSeq" id="XP_035886007.1"/>
    </source>
</evidence>
<comment type="similarity">
    <text evidence="1">Belongs to the short-chain dehydrogenases/reductases (SDR) family.</text>
</comment>
<name>A0A7E6E4T5_9CHIR</name>
<dbReference type="InterPro" id="IPR002347">
    <property type="entry name" value="SDR_fam"/>
</dbReference>
<dbReference type="AlphaFoldDB" id="A0A7E6E4T5"/>
<protein>
    <submittedName>
        <fullName evidence="3">Dehydrogenase/reductase SDR family member 2, mitochondrial-like isoform X2</fullName>
    </submittedName>
</protein>
<accession>A0A7E6E4T5</accession>
<dbReference type="Proteomes" id="UP000504628">
    <property type="component" value="Chromosome 1"/>
</dbReference>
<dbReference type="PANTHER" id="PTHR43943:SF3">
    <property type="entry name" value="DEHYDROGENASE_REDUCTASE SDR FAMILY MEMBER 2, MITOCHONDRIAL"/>
    <property type="match status" value="1"/>
</dbReference>
<evidence type="ECO:0000313" key="2">
    <source>
        <dbReference type="Proteomes" id="UP000504628"/>
    </source>
</evidence>
<dbReference type="RefSeq" id="XP_035886007.1">
    <property type="nucleotide sequence ID" value="XM_036030114.1"/>
</dbReference>
<reference evidence="3" key="1">
    <citation type="submission" date="2025-08" db="UniProtKB">
        <authorList>
            <consortium name="RefSeq"/>
        </authorList>
    </citation>
    <scope>IDENTIFICATION</scope>
    <source>
        <tissue evidence="3">Muscle</tissue>
    </source>
</reference>
<organism evidence="2 3">
    <name type="scientific">Phyllostomus discolor</name>
    <name type="common">pale spear-nosed bat</name>
    <dbReference type="NCBI Taxonomy" id="89673"/>
    <lineage>
        <taxon>Eukaryota</taxon>
        <taxon>Metazoa</taxon>
        <taxon>Chordata</taxon>
        <taxon>Craniata</taxon>
        <taxon>Vertebrata</taxon>
        <taxon>Euteleostomi</taxon>
        <taxon>Mammalia</taxon>
        <taxon>Eutheria</taxon>
        <taxon>Laurasiatheria</taxon>
        <taxon>Chiroptera</taxon>
        <taxon>Yangochiroptera</taxon>
        <taxon>Phyllostomidae</taxon>
        <taxon>Phyllostominae</taxon>
        <taxon>Phyllostomus</taxon>
    </lineage>
</organism>
<gene>
    <name evidence="3" type="primary">LOC118501472</name>
</gene>
<dbReference type="PRINTS" id="PR00081">
    <property type="entry name" value="GDHRDH"/>
</dbReference>
<keyword evidence="2" id="KW-1185">Reference proteome</keyword>
<evidence type="ECO:0000256" key="1">
    <source>
        <dbReference type="ARBA" id="ARBA00006484"/>
    </source>
</evidence>
<proteinExistence type="inferred from homology"/>
<dbReference type="Pfam" id="PF13561">
    <property type="entry name" value="adh_short_C2"/>
    <property type="match status" value="1"/>
</dbReference>
<dbReference type="GO" id="GO:0004090">
    <property type="term" value="F:carbonyl reductase (NADPH) activity"/>
    <property type="evidence" value="ECO:0007669"/>
    <property type="project" value="TreeGrafter"/>
</dbReference>